<protein>
    <submittedName>
        <fullName evidence="1">Unannotated protein</fullName>
    </submittedName>
</protein>
<gene>
    <name evidence="1" type="ORF">UFOPK1603_01262</name>
</gene>
<reference evidence="1" key="1">
    <citation type="submission" date="2020-05" db="EMBL/GenBank/DDBJ databases">
        <authorList>
            <person name="Chiriac C."/>
            <person name="Salcher M."/>
            <person name="Ghai R."/>
            <person name="Kavagutti S V."/>
        </authorList>
    </citation>
    <scope>NUCLEOTIDE SEQUENCE</scope>
</reference>
<proteinExistence type="predicted"/>
<accession>A0A6J6EI18</accession>
<evidence type="ECO:0000313" key="1">
    <source>
        <dbReference type="EMBL" id="CAB4572638.1"/>
    </source>
</evidence>
<sequence>MISCSCKQSLSNIGGAHWAKLRTANPMNAIWYSLRSSAVGGGRITFAWRVVSLRYGSTLTMNSSSRSAASSAAECGVESTGLPPTVTIARICPSPGVVISSARPATGNSLRTSGYPRTRLWRRPMRKPRPRPLPRPLSCGVSGNIAPPCESRFPVTRLRASTAHAASVPKPTVCVPMRP</sequence>
<organism evidence="1">
    <name type="scientific">freshwater metagenome</name>
    <dbReference type="NCBI Taxonomy" id="449393"/>
    <lineage>
        <taxon>unclassified sequences</taxon>
        <taxon>metagenomes</taxon>
        <taxon>ecological metagenomes</taxon>
    </lineage>
</organism>
<dbReference type="EMBL" id="CAEZTG010000124">
    <property type="protein sequence ID" value="CAB4572638.1"/>
    <property type="molecule type" value="Genomic_DNA"/>
</dbReference>
<name>A0A6J6EI18_9ZZZZ</name>
<dbReference type="AlphaFoldDB" id="A0A6J6EI18"/>